<dbReference type="AlphaFoldDB" id="A0A319BSL6"/>
<sequence length="406" mass="45502">MSHLTQRLLEIKLYEQVQLLENEFVKSKSTLRKGETIRSVALQRVLGHKPSRAEVWKVDRGEKLSNFELIDLFRISKPNWIKWRKIKLSKVQLIRQNLRPVQAEWAKILTDALWKVYKHIPSEIPFVHESREREAQTIDSEVENPQQPILCYHTSADLVDSQGDLESRNEETLDNEPSSNSAEAITSNKRSACDLYPTSAKRQCLKQVALPLECRRVESDPPNNRTANPCNNNSSHSWTLNACCQRDFGAQPNSAIDYQTSGFSLSHNSTDMDFDSIRQQQDSISRASNGTPRPYDEAAIPQGQIQVLGVQAGSRGPSPAPVVGNFVYTDDYNNGPDPIDAIIASAEPRIPWPRGMDGYDPDCNPVDAIIASAEPRVPWPSIDGIVSVESGAYQWSLSNQRPIAAT</sequence>
<evidence type="ECO:0000256" key="1">
    <source>
        <dbReference type="SAM" id="MobiDB-lite"/>
    </source>
</evidence>
<feature type="region of interest" description="Disordered" evidence="1">
    <location>
        <begin position="163"/>
        <end position="186"/>
    </location>
</feature>
<feature type="compositionally biased region" description="Polar residues" evidence="1">
    <location>
        <begin position="175"/>
        <end position="186"/>
    </location>
</feature>
<proteinExistence type="predicted"/>
<name>A0A319BSL6_9EURO</name>
<reference evidence="2 3" key="1">
    <citation type="submission" date="2016-12" db="EMBL/GenBank/DDBJ databases">
        <title>The genomes of Aspergillus section Nigri reveals drivers in fungal speciation.</title>
        <authorList>
            <consortium name="DOE Joint Genome Institute"/>
            <person name="Vesth T.C."/>
            <person name="Nybo J."/>
            <person name="Theobald S."/>
            <person name="Brandl J."/>
            <person name="Frisvad J.C."/>
            <person name="Nielsen K.F."/>
            <person name="Lyhne E.K."/>
            <person name="Kogle M.E."/>
            <person name="Kuo A."/>
            <person name="Riley R."/>
            <person name="Clum A."/>
            <person name="Nolan M."/>
            <person name="Lipzen A."/>
            <person name="Salamov A."/>
            <person name="Henrissat B."/>
            <person name="Wiebenga A."/>
            <person name="De Vries R.P."/>
            <person name="Grigoriev I.V."/>
            <person name="Mortensen U.H."/>
            <person name="Andersen M.R."/>
            <person name="Baker S.E."/>
        </authorList>
    </citation>
    <scope>NUCLEOTIDE SEQUENCE [LARGE SCALE GENOMIC DNA]</scope>
    <source>
        <strain evidence="2 3">CBS 121591</strain>
    </source>
</reference>
<keyword evidence="3" id="KW-1185">Reference proteome</keyword>
<dbReference type="RefSeq" id="XP_025485557.1">
    <property type="nucleotide sequence ID" value="XM_025638873.1"/>
</dbReference>
<gene>
    <name evidence="2" type="ORF">BO82DRAFT_396896</name>
</gene>
<dbReference type="GeneID" id="37141615"/>
<protein>
    <submittedName>
        <fullName evidence="2">Uncharacterized protein</fullName>
    </submittedName>
</protein>
<dbReference type="VEuPathDB" id="FungiDB:BO82DRAFT_396896"/>
<dbReference type="Proteomes" id="UP000248340">
    <property type="component" value="Unassembled WGS sequence"/>
</dbReference>
<evidence type="ECO:0000313" key="2">
    <source>
        <dbReference type="EMBL" id="PYH75357.1"/>
    </source>
</evidence>
<organism evidence="2 3">
    <name type="scientific">Aspergillus uvarum CBS 121591</name>
    <dbReference type="NCBI Taxonomy" id="1448315"/>
    <lineage>
        <taxon>Eukaryota</taxon>
        <taxon>Fungi</taxon>
        <taxon>Dikarya</taxon>
        <taxon>Ascomycota</taxon>
        <taxon>Pezizomycotina</taxon>
        <taxon>Eurotiomycetes</taxon>
        <taxon>Eurotiomycetidae</taxon>
        <taxon>Eurotiales</taxon>
        <taxon>Aspergillaceae</taxon>
        <taxon>Aspergillus</taxon>
        <taxon>Aspergillus subgen. Circumdati</taxon>
    </lineage>
</organism>
<dbReference type="EMBL" id="KZ821810">
    <property type="protein sequence ID" value="PYH75357.1"/>
    <property type="molecule type" value="Genomic_DNA"/>
</dbReference>
<dbReference type="OrthoDB" id="4502100at2759"/>
<evidence type="ECO:0000313" key="3">
    <source>
        <dbReference type="Proteomes" id="UP000248340"/>
    </source>
</evidence>
<accession>A0A319BSL6</accession>